<dbReference type="Proteomes" id="UP000286734">
    <property type="component" value="Unassembled WGS sequence"/>
</dbReference>
<dbReference type="EMBL" id="PELP01000233">
    <property type="protein sequence ID" value="RTH03477.1"/>
    <property type="molecule type" value="Genomic_DNA"/>
</dbReference>
<evidence type="ECO:0000313" key="4">
    <source>
        <dbReference type="EMBL" id="RTH03477.1"/>
    </source>
</evidence>
<evidence type="ECO:0000259" key="3">
    <source>
        <dbReference type="Pfam" id="PF02397"/>
    </source>
</evidence>
<protein>
    <submittedName>
        <fullName evidence="4">UDP-galactose phosphate transferase</fullName>
    </submittedName>
</protein>
<proteinExistence type="inferred from homology"/>
<organism evidence="4 5">
    <name type="scientific">Thermus scotoductus</name>
    <dbReference type="NCBI Taxonomy" id="37636"/>
    <lineage>
        <taxon>Bacteria</taxon>
        <taxon>Thermotogati</taxon>
        <taxon>Deinococcota</taxon>
        <taxon>Deinococci</taxon>
        <taxon>Thermales</taxon>
        <taxon>Thermaceae</taxon>
        <taxon>Thermus</taxon>
    </lineage>
</organism>
<keyword evidence="2" id="KW-1133">Transmembrane helix</keyword>
<dbReference type="InterPro" id="IPR003362">
    <property type="entry name" value="Bact_transf"/>
</dbReference>
<accession>A0A430R7Y8</accession>
<evidence type="ECO:0000256" key="1">
    <source>
        <dbReference type="ARBA" id="ARBA00006464"/>
    </source>
</evidence>
<comment type="caution">
    <text evidence="4">The sequence shown here is derived from an EMBL/GenBank/DDBJ whole genome shotgun (WGS) entry which is preliminary data.</text>
</comment>
<dbReference type="AlphaFoldDB" id="A0A430R7Y8"/>
<keyword evidence="2" id="KW-0472">Membrane</keyword>
<comment type="similarity">
    <text evidence="1">Belongs to the bacterial sugar transferase family.</text>
</comment>
<dbReference type="Pfam" id="PF02397">
    <property type="entry name" value="Bac_transf"/>
    <property type="match status" value="1"/>
</dbReference>
<dbReference type="GO" id="GO:0016780">
    <property type="term" value="F:phosphotransferase activity, for other substituted phosphate groups"/>
    <property type="evidence" value="ECO:0007669"/>
    <property type="project" value="TreeGrafter"/>
</dbReference>
<gene>
    <name evidence="4" type="ORF">CSW47_08585</name>
</gene>
<keyword evidence="2" id="KW-0812">Transmembrane</keyword>
<dbReference type="PANTHER" id="PTHR30576">
    <property type="entry name" value="COLANIC BIOSYNTHESIS UDP-GLUCOSE LIPID CARRIER TRANSFERASE"/>
    <property type="match status" value="1"/>
</dbReference>
<feature type="transmembrane region" description="Helical" evidence="2">
    <location>
        <begin position="18"/>
        <end position="40"/>
    </location>
</feature>
<keyword evidence="4" id="KW-0808">Transferase</keyword>
<name>A0A430R7Y8_THESC</name>
<dbReference type="PANTHER" id="PTHR30576:SF8">
    <property type="entry name" value="UNDECAPRENYL-PHOSPHATE GALACTOSE PHOSPHOTRANSFERASE"/>
    <property type="match status" value="1"/>
</dbReference>
<evidence type="ECO:0000313" key="5">
    <source>
        <dbReference type="Proteomes" id="UP000286734"/>
    </source>
</evidence>
<evidence type="ECO:0000256" key="2">
    <source>
        <dbReference type="SAM" id="Phobius"/>
    </source>
</evidence>
<feature type="domain" description="Bacterial sugar transferase" evidence="3">
    <location>
        <begin position="13"/>
        <end position="187"/>
    </location>
</feature>
<reference evidence="4 5" key="1">
    <citation type="journal article" date="2019" name="Extremophiles">
        <title>Biogeography of thermophiles and predominance of Thermus scotoductus in domestic water heaters.</title>
        <authorList>
            <person name="Wilpiszeski R.L."/>
            <person name="Zhang Z."/>
            <person name="House C.H."/>
        </authorList>
    </citation>
    <scope>NUCLEOTIDE SEQUENCE [LARGE SCALE GENOMIC DNA]</scope>
    <source>
        <strain evidence="4 5">34_S34</strain>
    </source>
</reference>
<sequence length="209" mass="24338">MKTVGFFKSLKLKRALDVIGASCALLAFGPVMIYIVLRIWREMGSPVLFRQVRPGLHGKPFVMYKFRTMTDERDAEDRFLPDEKRLTPFGRFLREYSLDELPEFFNVLRGEMSLVGPRPLLIEYLDRYTPEQARRHEVKPGITGWAQVNGRNALTWEEKFRLDVWYVDNWNLLLDLKILFLTLVKVLRREGISAEGHATMPEFKGTKGA</sequence>